<dbReference type="PANTHER" id="PTHR12144">
    <property type="entry name" value="NEGATIVE ELONGATION FACTOR D"/>
    <property type="match status" value="1"/>
</dbReference>
<proteinExistence type="inferred from homology"/>
<keyword evidence="3" id="KW-0678">Repressor</keyword>
<dbReference type="InterPro" id="IPR006942">
    <property type="entry name" value="TH1"/>
</dbReference>
<dbReference type="Proteomes" id="UP001470230">
    <property type="component" value="Unassembled WGS sequence"/>
</dbReference>
<evidence type="ECO:0000256" key="3">
    <source>
        <dbReference type="ARBA" id="ARBA00022491"/>
    </source>
</evidence>
<evidence type="ECO:0000313" key="7">
    <source>
        <dbReference type="EMBL" id="KAK8863974.1"/>
    </source>
</evidence>
<dbReference type="Pfam" id="PF04858">
    <property type="entry name" value="TH1"/>
    <property type="match status" value="1"/>
</dbReference>
<evidence type="ECO:0000256" key="5">
    <source>
        <dbReference type="ARBA" id="ARBA00023163"/>
    </source>
</evidence>
<dbReference type="EMBL" id="JAPFFF010000017">
    <property type="protein sequence ID" value="KAK8863974.1"/>
    <property type="molecule type" value="Genomic_DNA"/>
</dbReference>
<evidence type="ECO:0000256" key="4">
    <source>
        <dbReference type="ARBA" id="ARBA00023015"/>
    </source>
</evidence>
<dbReference type="InterPro" id="IPR016024">
    <property type="entry name" value="ARM-type_fold"/>
</dbReference>
<sequence length="552" mass="64114">MLKRQSSTHITNPSLEELEKILFESDAIMRPDIFDQLSEYIQKGGNIEKISRILMQHYRGIPNMINIISNILKNVVHVDSDEIIKQQVRNSMLELFKIDKMDDLLLSKKKIPKEFKIMFQNPFWIDTILTLSQKSDYSQSLFIAYCVNKICKSHPEKITSLPPFYISYSSYLNVLQHILSQIKERHDPSLVEILIKIVSTDDLTLTHAALAFHGLSQEALGKLRDKLKESKKKDLFNKITFSMDPSCDMQLSDLIIGQANLRISDLQRISKLDNISFQMKTLLIQKISEVLKDNNNTDKTLTAAIDCLIKVTEQNINDDDHEFIFRAFENVHQSSYLIEDMSEILYAVKFPYFNDILKEIAINQLSSHFEKVNDTGLSPQSQIICEYAYQYRTKISGLAVSLMKAFKKNESNESLFKEFFYIFTYIVKLGYSKDILKQYSEMIYSEIKQRNSKLIRADLHREFIKSLINLKFPNKTQSPSVCHFIEAMTILFDNPNILNLILPESSVNMLSMYKRYISQLRDFLDRIPHPIDISDEAMEILNAVRDRLSSLS</sequence>
<name>A0ABR2IK27_9EUKA</name>
<gene>
    <name evidence="7" type="ORF">M9Y10_011668</name>
</gene>
<evidence type="ECO:0000313" key="8">
    <source>
        <dbReference type="Proteomes" id="UP001470230"/>
    </source>
</evidence>
<evidence type="ECO:0000256" key="6">
    <source>
        <dbReference type="ARBA" id="ARBA00023242"/>
    </source>
</evidence>
<keyword evidence="8" id="KW-1185">Reference proteome</keyword>
<comment type="caution">
    <text evidence="7">The sequence shown here is derived from an EMBL/GenBank/DDBJ whole genome shotgun (WGS) entry which is preliminary data.</text>
</comment>
<organism evidence="7 8">
    <name type="scientific">Tritrichomonas musculus</name>
    <dbReference type="NCBI Taxonomy" id="1915356"/>
    <lineage>
        <taxon>Eukaryota</taxon>
        <taxon>Metamonada</taxon>
        <taxon>Parabasalia</taxon>
        <taxon>Tritrichomonadida</taxon>
        <taxon>Tritrichomonadidae</taxon>
        <taxon>Tritrichomonas</taxon>
    </lineage>
</organism>
<protein>
    <submittedName>
        <fullName evidence="7">Uncharacterized protein</fullName>
    </submittedName>
</protein>
<keyword evidence="4" id="KW-0805">Transcription regulation</keyword>
<comment type="similarity">
    <text evidence="2">Belongs to the NELF-D family.</text>
</comment>
<comment type="subcellular location">
    <subcellularLocation>
        <location evidence="1">Nucleus</location>
    </subcellularLocation>
</comment>
<evidence type="ECO:0000256" key="2">
    <source>
        <dbReference type="ARBA" id="ARBA00005726"/>
    </source>
</evidence>
<keyword evidence="5" id="KW-0804">Transcription</keyword>
<keyword evidence="6" id="KW-0539">Nucleus</keyword>
<reference evidence="7 8" key="1">
    <citation type="submission" date="2024-04" db="EMBL/GenBank/DDBJ databases">
        <title>Tritrichomonas musculus Genome.</title>
        <authorList>
            <person name="Alves-Ferreira E."/>
            <person name="Grigg M."/>
            <person name="Lorenzi H."/>
            <person name="Galac M."/>
        </authorList>
    </citation>
    <scope>NUCLEOTIDE SEQUENCE [LARGE SCALE GENOMIC DNA]</scope>
    <source>
        <strain evidence="7 8">EAF2021</strain>
    </source>
</reference>
<evidence type="ECO:0000256" key="1">
    <source>
        <dbReference type="ARBA" id="ARBA00004123"/>
    </source>
</evidence>
<dbReference type="PANTHER" id="PTHR12144:SF0">
    <property type="entry name" value="NEGATIVE ELONGATION FACTOR C_D"/>
    <property type="match status" value="1"/>
</dbReference>
<dbReference type="SUPFAM" id="SSF48371">
    <property type="entry name" value="ARM repeat"/>
    <property type="match status" value="1"/>
</dbReference>
<accession>A0ABR2IK27</accession>